<dbReference type="Pfam" id="PF07995">
    <property type="entry name" value="GSDH"/>
    <property type="match status" value="1"/>
</dbReference>
<organism evidence="3 4">
    <name type="scientific">Marinilactibacillus psychrotolerans</name>
    <dbReference type="NCBI Taxonomy" id="191770"/>
    <lineage>
        <taxon>Bacteria</taxon>
        <taxon>Bacillati</taxon>
        <taxon>Bacillota</taxon>
        <taxon>Bacilli</taxon>
        <taxon>Lactobacillales</taxon>
        <taxon>Carnobacteriaceae</taxon>
        <taxon>Marinilactibacillus</taxon>
    </lineage>
</organism>
<feature type="compositionally biased region" description="Acidic residues" evidence="1">
    <location>
        <begin position="22"/>
        <end position="43"/>
    </location>
</feature>
<dbReference type="Proteomes" id="UP000307201">
    <property type="component" value="Unassembled WGS sequence"/>
</dbReference>
<protein>
    <submittedName>
        <fullName evidence="3">Sorbosone dehydrogenase family protein</fullName>
    </submittedName>
</protein>
<comment type="caution">
    <text evidence="3">The sequence shown here is derived from an EMBL/GenBank/DDBJ whole genome shotgun (WGS) entry which is preliminary data.</text>
</comment>
<gene>
    <name evidence="3" type="ORF">FEZ48_02225</name>
</gene>
<evidence type="ECO:0000259" key="2">
    <source>
        <dbReference type="Pfam" id="PF07995"/>
    </source>
</evidence>
<dbReference type="PANTHER" id="PTHR19328:SF13">
    <property type="entry name" value="HIPL1 PROTEIN"/>
    <property type="match status" value="1"/>
</dbReference>
<evidence type="ECO:0000256" key="1">
    <source>
        <dbReference type="SAM" id="MobiDB-lite"/>
    </source>
</evidence>
<proteinExistence type="predicted"/>
<dbReference type="EMBL" id="VBTE01000004">
    <property type="protein sequence ID" value="TLQ08990.1"/>
    <property type="molecule type" value="Genomic_DNA"/>
</dbReference>
<sequence>MRKIISYGLVLTALLSGCTPDQEQDPVLEPETEEPEETNDEESVEVFAENLDVPWSIEMVEDIVYITERSGTLVTIEDGNVDRQEVELEEEVSTASEAGFMGFVLSPDFPESDEAYAYYTYESDEGQFNRIVLLEREDNIWRESQVLLDHIPSGTVHHGGRLLLGSDDRLYTTTGDAAEPDIAQDLDSLGGKILRLNLDGSVPEDNLFSDSYVYSYGHRNPQGLAWSTEEVLYSSEHGDTANDEINLIEPGENYGRPVIEGEEEQEGMVSPLFTSGQDNTWAPSGMAYHDNHLYVSALRGNAVIEFDLQTDEERELFTEFGRIRDVYIDEGYLYFITNNLDGRGSPTEGDDRLYRMLLSDI</sequence>
<feature type="region of interest" description="Disordered" evidence="1">
    <location>
        <begin position="19"/>
        <end position="43"/>
    </location>
</feature>
<feature type="domain" description="Glucose/Sorbosone dehydrogenase" evidence="2">
    <location>
        <begin position="51"/>
        <end position="343"/>
    </location>
</feature>
<accession>A0A5R9C799</accession>
<reference evidence="3 4" key="1">
    <citation type="submission" date="2019-05" db="EMBL/GenBank/DDBJ databases">
        <title>The metagenome of a microbial culture collection derived from dairy environment covers the genomic content of the human microbiome.</title>
        <authorList>
            <person name="Roder T."/>
            <person name="Wuthrich D."/>
            <person name="Sattari Z."/>
            <person name="Von Ah U."/>
            <person name="Bar C."/>
            <person name="Ronchi F."/>
            <person name="Macpherson A.J."/>
            <person name="Ganal-Vonarburg S.C."/>
            <person name="Bruggmann R."/>
            <person name="Vergeres G."/>
        </authorList>
    </citation>
    <scope>NUCLEOTIDE SEQUENCE [LARGE SCALE GENOMIC DNA]</scope>
    <source>
        <strain evidence="3 4">FAM 24235</strain>
    </source>
</reference>
<dbReference type="PROSITE" id="PS51257">
    <property type="entry name" value="PROKAR_LIPOPROTEIN"/>
    <property type="match status" value="1"/>
</dbReference>
<dbReference type="RefSeq" id="WP_138470821.1">
    <property type="nucleotide sequence ID" value="NZ_VBTE01000004.1"/>
</dbReference>
<dbReference type="InterPro" id="IPR011042">
    <property type="entry name" value="6-blade_b-propeller_TolB-like"/>
</dbReference>
<dbReference type="PANTHER" id="PTHR19328">
    <property type="entry name" value="HEDGEHOG-INTERACTING PROTEIN"/>
    <property type="match status" value="1"/>
</dbReference>
<dbReference type="OrthoDB" id="9770043at2"/>
<dbReference type="InterPro" id="IPR012938">
    <property type="entry name" value="Glc/Sorbosone_DH"/>
</dbReference>
<dbReference type="Gene3D" id="2.120.10.30">
    <property type="entry name" value="TolB, C-terminal domain"/>
    <property type="match status" value="1"/>
</dbReference>
<name>A0A5R9C799_9LACT</name>
<dbReference type="InterPro" id="IPR011041">
    <property type="entry name" value="Quinoprot_gluc/sorb_DH_b-prop"/>
</dbReference>
<evidence type="ECO:0000313" key="3">
    <source>
        <dbReference type="EMBL" id="TLQ08990.1"/>
    </source>
</evidence>
<dbReference type="AlphaFoldDB" id="A0A5R9C799"/>
<dbReference type="SUPFAM" id="SSF50952">
    <property type="entry name" value="Soluble quinoprotein glucose dehydrogenase"/>
    <property type="match status" value="1"/>
</dbReference>
<evidence type="ECO:0000313" key="4">
    <source>
        <dbReference type="Proteomes" id="UP000307201"/>
    </source>
</evidence>